<feature type="region of interest" description="Disordered" evidence="1">
    <location>
        <begin position="19"/>
        <end position="39"/>
    </location>
</feature>
<dbReference type="EMBL" id="QLMJ01000017">
    <property type="protein sequence ID" value="RAK29700.1"/>
    <property type="molecule type" value="Genomic_DNA"/>
</dbReference>
<evidence type="ECO:0000313" key="3">
    <source>
        <dbReference type="Proteomes" id="UP000249341"/>
    </source>
</evidence>
<organism evidence="2 3">
    <name type="scientific">Actinoplanes lutulentus</name>
    <dbReference type="NCBI Taxonomy" id="1287878"/>
    <lineage>
        <taxon>Bacteria</taxon>
        <taxon>Bacillati</taxon>
        <taxon>Actinomycetota</taxon>
        <taxon>Actinomycetes</taxon>
        <taxon>Micromonosporales</taxon>
        <taxon>Micromonosporaceae</taxon>
        <taxon>Actinoplanes</taxon>
    </lineage>
</organism>
<accession>A0A327Z4M9</accession>
<evidence type="ECO:0000256" key="1">
    <source>
        <dbReference type="SAM" id="MobiDB-lite"/>
    </source>
</evidence>
<dbReference type="AlphaFoldDB" id="A0A327Z4M9"/>
<reference evidence="2 3" key="1">
    <citation type="submission" date="2018-06" db="EMBL/GenBank/DDBJ databases">
        <title>Genomic Encyclopedia of Type Strains, Phase III (KMG-III): the genomes of soil and plant-associated and newly described type strains.</title>
        <authorList>
            <person name="Whitman W."/>
        </authorList>
    </citation>
    <scope>NUCLEOTIDE SEQUENCE [LARGE SCALE GENOMIC DNA]</scope>
    <source>
        <strain evidence="2 3">CGMCC 4.7090</strain>
    </source>
</reference>
<protein>
    <submittedName>
        <fullName evidence="2">Uncharacterized protein</fullName>
    </submittedName>
</protein>
<comment type="caution">
    <text evidence="2">The sequence shown here is derived from an EMBL/GenBank/DDBJ whole genome shotgun (WGS) entry which is preliminary data.</text>
</comment>
<name>A0A327Z4M9_9ACTN</name>
<evidence type="ECO:0000313" key="2">
    <source>
        <dbReference type="EMBL" id="RAK29700.1"/>
    </source>
</evidence>
<keyword evidence="3" id="KW-1185">Reference proteome</keyword>
<dbReference type="Proteomes" id="UP000249341">
    <property type="component" value="Unassembled WGS sequence"/>
</dbReference>
<sequence length="89" mass="9622">MRVDSPRWRSRDLTSVSWPAALDGRAGRPPAPQRGGRPQKVGEWLDAADLVPGESTLAGNEPVLVHNCGAGMTVSQSFYWIGSRICSCK</sequence>
<gene>
    <name evidence="2" type="ORF">B0I29_11726</name>
</gene>
<proteinExistence type="predicted"/>